<dbReference type="Proteomes" id="UP001500416">
    <property type="component" value="Unassembled WGS sequence"/>
</dbReference>
<comment type="caution">
    <text evidence="4">The sequence shown here is derived from an EMBL/GenBank/DDBJ whole genome shotgun (WGS) entry which is preliminary data.</text>
</comment>
<name>A0ABN0UGT2_9PSEU</name>
<evidence type="ECO:0000259" key="3">
    <source>
        <dbReference type="Pfam" id="PF10648"/>
    </source>
</evidence>
<accession>A0ABN0UGT2</accession>
<feature type="domain" description="GerMN" evidence="2">
    <location>
        <begin position="70"/>
        <end position="167"/>
    </location>
</feature>
<evidence type="ECO:0000256" key="1">
    <source>
        <dbReference type="SAM" id="Phobius"/>
    </source>
</evidence>
<keyword evidence="1" id="KW-0812">Transmembrane</keyword>
<organism evidence="4 5">
    <name type="scientific">Saccharothrix mutabilis subsp. mutabilis</name>
    <dbReference type="NCBI Taxonomy" id="66855"/>
    <lineage>
        <taxon>Bacteria</taxon>
        <taxon>Bacillati</taxon>
        <taxon>Actinomycetota</taxon>
        <taxon>Actinomycetes</taxon>
        <taxon>Pseudonocardiales</taxon>
        <taxon>Pseudonocardiaceae</taxon>
        <taxon>Saccharothrix</taxon>
    </lineage>
</organism>
<proteinExistence type="predicted"/>
<reference evidence="4 5" key="1">
    <citation type="journal article" date="2019" name="Int. J. Syst. Evol. Microbiol.">
        <title>The Global Catalogue of Microorganisms (GCM) 10K type strain sequencing project: providing services to taxonomists for standard genome sequencing and annotation.</title>
        <authorList>
            <consortium name="The Broad Institute Genomics Platform"/>
            <consortium name="The Broad Institute Genome Sequencing Center for Infectious Disease"/>
            <person name="Wu L."/>
            <person name="Ma J."/>
        </authorList>
    </citation>
    <scope>NUCLEOTIDE SEQUENCE [LARGE SCALE GENOMIC DNA]</scope>
    <source>
        <strain evidence="4 5">JCM 3380</strain>
    </source>
</reference>
<sequence>MSTPVDKRRAWWIAGVVAVVAVLVAVVAFVVNRGRSTDSGTSSPPVPTTTTADTMEVRVFFHRGEADDPGRVVAVPRTVPRSDMVATAALKQLLGGTTAAEAEQGYWSLFVPATADSLRAVRVENGVAHADFANFSRTIPNASTSFGSAALMAELDATLKQFPTVRSTIYSFDGDVAAFYEWLQLTPPTGNPGDTAPAVAEARRFLKSAVGMADPAEGPFRWVGDGTAEVTFFARSPNTGEPMPTITTVVSLRREGRWTVTGTRTDPIRVDTPTAGQTVLSPLRVTGTAHTFEGNVAVRVLADQGGGTTEVGTGFVTGGGDEQRPFSGDITFTAPNGGTGWVVFAEHSAADGRILHATTVRVTFPAT</sequence>
<feature type="domain" description="Bacterial spore germination immunoglobulin-like" evidence="3">
    <location>
        <begin position="268"/>
        <end position="352"/>
    </location>
</feature>
<gene>
    <name evidence="4" type="ORF">GCM10010492_57860</name>
</gene>
<feature type="transmembrane region" description="Helical" evidence="1">
    <location>
        <begin position="12"/>
        <end position="31"/>
    </location>
</feature>
<dbReference type="Pfam" id="PF10646">
    <property type="entry name" value="Germane"/>
    <property type="match status" value="1"/>
</dbReference>
<evidence type="ECO:0008006" key="6">
    <source>
        <dbReference type="Google" id="ProtNLM"/>
    </source>
</evidence>
<keyword evidence="1" id="KW-1133">Transmembrane helix</keyword>
<evidence type="ECO:0000313" key="5">
    <source>
        <dbReference type="Proteomes" id="UP001500416"/>
    </source>
</evidence>
<dbReference type="InterPro" id="IPR019606">
    <property type="entry name" value="GerMN"/>
</dbReference>
<dbReference type="Pfam" id="PF10648">
    <property type="entry name" value="Gmad2"/>
    <property type="match status" value="1"/>
</dbReference>
<dbReference type="RefSeq" id="WP_343937097.1">
    <property type="nucleotide sequence ID" value="NZ_BAAABU010000018.1"/>
</dbReference>
<dbReference type="InterPro" id="IPR018911">
    <property type="entry name" value="Gmad2_Ig-like_dom"/>
</dbReference>
<keyword evidence="5" id="KW-1185">Reference proteome</keyword>
<evidence type="ECO:0000259" key="2">
    <source>
        <dbReference type="Pfam" id="PF10646"/>
    </source>
</evidence>
<dbReference type="EMBL" id="BAAABU010000018">
    <property type="protein sequence ID" value="GAA0250148.1"/>
    <property type="molecule type" value="Genomic_DNA"/>
</dbReference>
<protein>
    <recommendedName>
        <fullName evidence="6">GerMN domain-containing protein</fullName>
    </recommendedName>
</protein>
<keyword evidence="1" id="KW-0472">Membrane</keyword>
<evidence type="ECO:0000313" key="4">
    <source>
        <dbReference type="EMBL" id="GAA0250148.1"/>
    </source>
</evidence>